<evidence type="ECO:0000256" key="5">
    <source>
        <dbReference type="ARBA" id="ARBA00022490"/>
    </source>
</evidence>
<dbReference type="GO" id="GO:0005778">
    <property type="term" value="C:peroxisomal membrane"/>
    <property type="evidence" value="ECO:0007669"/>
    <property type="project" value="UniProtKB-SubCell"/>
</dbReference>
<evidence type="ECO:0000256" key="18">
    <source>
        <dbReference type="ARBA" id="ARBA00057209"/>
    </source>
</evidence>
<dbReference type="FunFam" id="3.40.50.300:FF:000109">
    <property type="entry name" value="Peroxisomal biogenesis factor 6"/>
    <property type="match status" value="1"/>
</dbReference>
<dbReference type="FunFam" id="1.10.8.60:FF:000039">
    <property type="entry name" value="peroxisome biogenesis factor 6"/>
    <property type="match status" value="1"/>
</dbReference>
<evidence type="ECO:0000256" key="14">
    <source>
        <dbReference type="ARBA" id="ARBA00034811"/>
    </source>
</evidence>
<keyword evidence="4" id="KW-0488">Methylation</keyword>
<evidence type="ECO:0000256" key="20">
    <source>
        <dbReference type="ARBA" id="ARBA00078618"/>
    </source>
</evidence>
<dbReference type="PANTHER" id="PTHR23077:SF9">
    <property type="entry name" value="PEROXISOMAL ATPASE PEX6"/>
    <property type="match status" value="1"/>
</dbReference>
<reference evidence="22 23" key="1">
    <citation type="submission" date="2020-04" db="EMBL/GenBank/DDBJ databases">
        <title>Chromosome-level genome assembly of a cyprinid fish Onychostoma macrolepis by integration of Nanopore Sequencing, Bionano and Hi-C technology.</title>
        <authorList>
            <person name="Wang D."/>
        </authorList>
    </citation>
    <scope>NUCLEOTIDE SEQUENCE [LARGE SCALE GENOMIC DNA]</scope>
    <source>
        <strain evidence="22">SWU-2019</strain>
        <tissue evidence="22">Muscle</tissue>
    </source>
</reference>
<keyword evidence="23" id="KW-1185">Reference proteome</keyword>
<proteinExistence type="inferred from homology"/>
<evidence type="ECO:0000256" key="7">
    <source>
        <dbReference type="ARBA" id="ARBA00022737"/>
    </source>
</evidence>
<dbReference type="GO" id="GO:0001750">
    <property type="term" value="C:photoreceptor outer segment"/>
    <property type="evidence" value="ECO:0007669"/>
    <property type="project" value="UniProtKB-SubCell"/>
</dbReference>
<keyword evidence="6" id="KW-0962">Peroxisome biogenesis</keyword>
<dbReference type="Gene3D" id="3.40.50.300">
    <property type="entry name" value="P-loop containing nucleotide triphosphate hydrolases"/>
    <property type="match status" value="1"/>
</dbReference>
<evidence type="ECO:0000256" key="16">
    <source>
        <dbReference type="ARBA" id="ARBA00046271"/>
    </source>
</evidence>
<evidence type="ECO:0000256" key="13">
    <source>
        <dbReference type="ARBA" id="ARBA00023273"/>
    </source>
</evidence>
<accession>A0A7J6BSR4</accession>
<keyword evidence="5" id="KW-0963">Cytoplasm</keyword>
<keyword evidence="8" id="KW-0547">Nucleotide-binding</keyword>
<keyword evidence="12" id="KW-0576">Peroxisome</keyword>
<comment type="catalytic activity">
    <reaction evidence="17">
        <text>ATP + H2O = ADP + phosphate + H(+)</text>
        <dbReference type="Rhea" id="RHEA:13065"/>
        <dbReference type="ChEBI" id="CHEBI:15377"/>
        <dbReference type="ChEBI" id="CHEBI:15378"/>
        <dbReference type="ChEBI" id="CHEBI:30616"/>
        <dbReference type="ChEBI" id="CHEBI:43474"/>
        <dbReference type="ChEBI" id="CHEBI:456216"/>
    </reaction>
    <physiologicalReaction direction="left-to-right" evidence="17">
        <dbReference type="Rhea" id="RHEA:13066"/>
    </physiologicalReaction>
</comment>
<dbReference type="SMART" id="SM00382">
    <property type="entry name" value="AAA"/>
    <property type="match status" value="1"/>
</dbReference>
<name>A0A7J6BSR4_9TELE</name>
<evidence type="ECO:0000313" key="23">
    <source>
        <dbReference type="Proteomes" id="UP000579812"/>
    </source>
</evidence>
<dbReference type="GO" id="GO:0005829">
    <property type="term" value="C:cytosol"/>
    <property type="evidence" value="ECO:0007669"/>
    <property type="project" value="UniProtKB-SubCell"/>
</dbReference>
<comment type="caution">
    <text evidence="22">The sequence shown here is derived from an EMBL/GenBank/DDBJ whole genome shotgun (WGS) entry which is preliminary data.</text>
</comment>
<comment type="subunit">
    <text evidence="19">Interacts with PEX1; forming the PEX1-PEX6 AAA ATPase complex, which is composed of a heterohexamer formed by a trimer of PEX1-PEX6 dimers. Interacts with PEX26; interaction is direct and promotes recruitment to peroxisomal membranes. Interacts with ZFAND6.</text>
</comment>
<dbReference type="InterPro" id="IPR003960">
    <property type="entry name" value="ATPase_AAA_CS"/>
</dbReference>
<keyword evidence="9" id="KW-0378">Hydrolase</keyword>
<dbReference type="Gene3D" id="1.10.8.60">
    <property type="match status" value="2"/>
</dbReference>
<evidence type="ECO:0000313" key="22">
    <source>
        <dbReference type="EMBL" id="KAF4098037.1"/>
    </source>
</evidence>
<evidence type="ECO:0000256" key="6">
    <source>
        <dbReference type="ARBA" id="ARBA00022593"/>
    </source>
</evidence>
<dbReference type="FunFam" id="1.10.8.60:FF:000059">
    <property type="entry name" value="peroxisome biogenesis factor 6"/>
    <property type="match status" value="1"/>
</dbReference>
<organism evidence="22 23">
    <name type="scientific">Onychostoma macrolepis</name>
    <dbReference type="NCBI Taxonomy" id="369639"/>
    <lineage>
        <taxon>Eukaryota</taxon>
        <taxon>Metazoa</taxon>
        <taxon>Chordata</taxon>
        <taxon>Craniata</taxon>
        <taxon>Vertebrata</taxon>
        <taxon>Euteleostomi</taxon>
        <taxon>Actinopterygii</taxon>
        <taxon>Neopterygii</taxon>
        <taxon>Teleostei</taxon>
        <taxon>Ostariophysi</taxon>
        <taxon>Cypriniformes</taxon>
        <taxon>Cyprinidae</taxon>
        <taxon>Acrossocheilinae</taxon>
        <taxon>Onychostoma</taxon>
    </lineage>
</organism>
<evidence type="ECO:0000256" key="2">
    <source>
        <dbReference type="ARBA" id="ARBA00004514"/>
    </source>
</evidence>
<comment type="subcellular location">
    <subcellularLocation>
        <location evidence="1">Cell projection</location>
        <location evidence="1">Cilium</location>
        <location evidence="1">Photoreceptor outer segment</location>
    </subcellularLocation>
    <subcellularLocation>
        <location evidence="2">Cytoplasm</location>
        <location evidence="2">Cytosol</location>
    </subcellularLocation>
    <subcellularLocation>
        <location evidence="16">Peroxisome membrane</location>
    </subcellularLocation>
</comment>
<comment type="function">
    <text evidence="18">Component of the PEX1-PEX6 AAA ATPase complex, a protein dislocase complex that mediates the ATP-dependent extraction of the PEX5 receptor from peroxisomal membranes, an essential step for PEX5 recycling. Specifically recognizes PEX5 monoubiquitinated at 'Cys-11', and pulls it out of the peroxisome lumen through the PEX2-PEX10-PEX12 retrotranslocation channel. Extraction by the PEX1-PEX6 AAA ATPase complex is accompanied by unfolding of the TPR repeats and release of bound cargo from PEX5.</text>
</comment>
<protein>
    <recommendedName>
        <fullName evidence="14">Peroxisomal ATPase PEX6</fullName>
    </recommendedName>
    <alternativeName>
        <fullName evidence="15">Peroxin-6</fullName>
    </alternativeName>
    <alternativeName>
        <fullName evidence="20">Peroxisomal biogenesis factor 6</fullName>
    </alternativeName>
</protein>
<evidence type="ECO:0000256" key="17">
    <source>
        <dbReference type="ARBA" id="ARBA00048778"/>
    </source>
</evidence>
<evidence type="ECO:0000256" key="3">
    <source>
        <dbReference type="ARBA" id="ARBA00006914"/>
    </source>
</evidence>
<evidence type="ECO:0000256" key="4">
    <source>
        <dbReference type="ARBA" id="ARBA00022481"/>
    </source>
</evidence>
<dbReference type="Pfam" id="PF25395">
    <property type="entry name" value="DPBB_PEX6"/>
    <property type="match status" value="1"/>
</dbReference>
<evidence type="ECO:0000256" key="12">
    <source>
        <dbReference type="ARBA" id="ARBA00023140"/>
    </source>
</evidence>
<dbReference type="GO" id="GO:0005524">
    <property type="term" value="F:ATP binding"/>
    <property type="evidence" value="ECO:0007669"/>
    <property type="project" value="UniProtKB-KW"/>
</dbReference>
<dbReference type="InterPro" id="IPR047533">
    <property type="entry name" value="RecA-like_PEX6_r2"/>
</dbReference>
<dbReference type="InterPro" id="IPR003959">
    <property type="entry name" value="ATPase_AAA_core"/>
</dbReference>
<dbReference type="SUPFAM" id="SSF52540">
    <property type="entry name" value="P-loop containing nucleoside triphosphate hydrolases"/>
    <property type="match status" value="2"/>
</dbReference>
<evidence type="ECO:0000256" key="1">
    <source>
        <dbReference type="ARBA" id="ARBA00004504"/>
    </source>
</evidence>
<comment type="similarity">
    <text evidence="3">Belongs to the AAA ATPase family.</text>
</comment>
<dbReference type="GO" id="GO:0016887">
    <property type="term" value="F:ATP hydrolysis activity"/>
    <property type="evidence" value="ECO:0007669"/>
    <property type="project" value="InterPro"/>
</dbReference>
<keyword evidence="11" id="KW-0472">Membrane</keyword>
<gene>
    <name evidence="22" type="ORF">G5714_022045</name>
</gene>
<evidence type="ECO:0000256" key="19">
    <source>
        <dbReference type="ARBA" id="ARBA00065183"/>
    </source>
</evidence>
<sequence length="974" mass="105891">MAAAMKLQCLEDFPSHIHPLHVLINKSQFTQKFPDYTGPTYALLLSLTDSQSPSNRGFLVCAHATPEEETDVNIPTCVAVYVSRSFLKHYGLKEHSPGTLRPQSLLPLKKIVIGARTKPSFKWASSEKFSNALLILASCHGQTLLARQGDALLIPYHHLLGEEAAQVQQYLSDVVVLECTPVSQGRITVDTSVVLSDCRDLELSSTSIMLAPSLFVSDFAQYANSLSSGSSLLNSKVLDFSAFSQALECRLDVRVLEVSNLHKPGGILSRLERDGGLDVDSTVFVSRSLLLKLGVFNGEWVIASVPAEKMKKTQSPVSGDLESICKTPCKRQGRVHLVAIKAFDTVKHQDMEVNDNVGLISPVQWFNLSDGMAVPVGNKTIKIKRWNKASSEAESQISVSACRCAAPPFAKELHIEAIISPDYNSHGPFDSILHKHFSSPRLVQRGSILGIPSEGHPDLVENSSEGILRWPVLYFKVKQVCGFSAEEEEVSSYLADSITLHCTWCVQVLIGCPQGGSAHSLSPCSVLQKGSSFWTSLCPPGLSSTVEKLLTIIQPHFSESVVVVGSVSSQRELSSDAMAAFVHQVAIESLSEEQRRTMLSSLSEDLMLGKDVNLGKIAKQTAGFVLGDICALLTNAGKAAHRRLLQTYSPEAASEQEEEDLCVSGVSVTSEDFSTALDILQEAHSQAIGAPKIPSVRWQDVGGLQQVKKEILDTIQLPLEHPELLSLGLRRSGLLLYGPPGTGKTLLAKAVATECTMTFLSVKGPELINMYVGQSEENIREVFSKARTAAPCIIFFDELDSLAPNRGHSGDSGGVMDRVVSQLLAELDGLDSSGDVFVIGATNRPDLLDQSLLRPGRFDKLVYVGVNEDRESQLQVLKAILCRFKVDPSVCLSEVVESCPPQLTGADLYALCSDAMMCAIKRKITRITEGVDSEASALTLCSEDFRQALAGLQPSVSEQQLNRYKLIQQKFTAK</sequence>
<dbReference type="EMBL" id="JAAMOB010000022">
    <property type="protein sequence ID" value="KAF4098037.1"/>
    <property type="molecule type" value="Genomic_DNA"/>
</dbReference>
<dbReference type="Pfam" id="PF00004">
    <property type="entry name" value="AAA"/>
    <property type="match status" value="1"/>
</dbReference>
<dbReference type="PANTHER" id="PTHR23077">
    <property type="entry name" value="AAA-FAMILY ATPASE"/>
    <property type="match status" value="1"/>
</dbReference>
<dbReference type="GO" id="GO:0016558">
    <property type="term" value="P:protein import into peroxisome matrix"/>
    <property type="evidence" value="ECO:0007669"/>
    <property type="project" value="TreeGrafter"/>
</dbReference>
<keyword evidence="7" id="KW-0677">Repeat</keyword>
<keyword evidence="13" id="KW-0966">Cell projection</keyword>
<dbReference type="Proteomes" id="UP000579812">
    <property type="component" value="Unassembled WGS sequence"/>
</dbReference>
<evidence type="ECO:0000256" key="11">
    <source>
        <dbReference type="ARBA" id="ARBA00023136"/>
    </source>
</evidence>
<dbReference type="AlphaFoldDB" id="A0A7J6BSR4"/>
<evidence type="ECO:0000256" key="9">
    <source>
        <dbReference type="ARBA" id="ARBA00022801"/>
    </source>
</evidence>
<dbReference type="InterPro" id="IPR041569">
    <property type="entry name" value="AAA_lid_3"/>
</dbReference>
<feature type="domain" description="AAA+ ATPase" evidence="21">
    <location>
        <begin position="730"/>
        <end position="868"/>
    </location>
</feature>
<dbReference type="InterPro" id="IPR027417">
    <property type="entry name" value="P-loop_NTPase"/>
</dbReference>
<dbReference type="PROSITE" id="PS00674">
    <property type="entry name" value="AAA"/>
    <property type="match status" value="1"/>
</dbReference>
<dbReference type="InterPro" id="IPR050168">
    <property type="entry name" value="AAA_ATPase_domain"/>
</dbReference>
<dbReference type="InterPro" id="IPR057604">
    <property type="entry name" value="DPBB_PEX6"/>
</dbReference>
<evidence type="ECO:0000256" key="15">
    <source>
        <dbReference type="ARBA" id="ARBA00034920"/>
    </source>
</evidence>
<evidence type="ECO:0000256" key="8">
    <source>
        <dbReference type="ARBA" id="ARBA00022741"/>
    </source>
</evidence>
<evidence type="ECO:0000259" key="21">
    <source>
        <dbReference type="SMART" id="SM00382"/>
    </source>
</evidence>
<keyword evidence="10" id="KW-0067">ATP-binding</keyword>
<evidence type="ECO:0000256" key="10">
    <source>
        <dbReference type="ARBA" id="ARBA00022840"/>
    </source>
</evidence>
<dbReference type="CDD" id="cd19527">
    <property type="entry name" value="RecA-like_PEX6_r2"/>
    <property type="match status" value="1"/>
</dbReference>
<dbReference type="InterPro" id="IPR003593">
    <property type="entry name" value="AAA+_ATPase"/>
</dbReference>
<dbReference type="Pfam" id="PF17862">
    <property type="entry name" value="AAA_lid_3"/>
    <property type="match status" value="1"/>
</dbReference>